<keyword evidence="4" id="KW-1185">Reference proteome</keyword>
<dbReference type="InterPro" id="IPR000192">
    <property type="entry name" value="Aminotrans_V_dom"/>
</dbReference>
<dbReference type="Pfam" id="PF00266">
    <property type="entry name" value="Aminotran_5"/>
    <property type="match status" value="1"/>
</dbReference>
<keyword evidence="1" id="KW-0663">Pyridoxal phosphate</keyword>
<dbReference type="OrthoDB" id="5978656at2759"/>
<sequence>MSKEESTFKFGHPMRSQFLLDNDYIPLNHGSYGTIPKVVQEAFREYQDKMETNPDKFFRRDLELELCKAREAVAKFINAETNEVVFVQNTTTGINSVLKSLKYEEGDKLLYFSTVYAAIGSLLEYIHEIYEGKVELIKIEVNYPISDDDLIDKFVKVIEEEKQKPNTKIKLAVIDAISSTPGVIVPFQRMISILRQNNILSVVDGAHAIGQIPLNIKEIEPDFFATNCHKWLYTPKSSAILYVPYKHQKKIHPSVTSLYLHEGFVSEFSWIGTQDFGSFLAIHAALEFRKKIGGEEKIQNYCKKLAIEGGNLISSILGTEIIGPESIIQSMVNIRLPIPTSNEEFTDKKFMDLMFNKYNFAVLVFKHNKYWYIRASAQIYTDLNDFEKVGYIVKEICDSFK</sequence>
<dbReference type="InterPro" id="IPR015421">
    <property type="entry name" value="PyrdxlP-dep_Trfase_major"/>
</dbReference>
<dbReference type="SUPFAM" id="SSF53383">
    <property type="entry name" value="PLP-dependent transferases"/>
    <property type="match status" value="1"/>
</dbReference>
<dbReference type="STRING" id="1432141.A0A015K985"/>
<proteinExistence type="predicted"/>
<dbReference type="InterPro" id="IPR015422">
    <property type="entry name" value="PyrdxlP-dep_Trfase_small"/>
</dbReference>
<dbReference type="Gene3D" id="3.40.640.10">
    <property type="entry name" value="Type I PLP-dependent aspartate aminotransferase-like (Major domain)"/>
    <property type="match status" value="1"/>
</dbReference>
<feature type="domain" description="Aminotransferase class V" evidence="2">
    <location>
        <begin position="35"/>
        <end position="336"/>
    </location>
</feature>
<comment type="caution">
    <text evidence="3">The sequence shown here is derived from an EMBL/GenBank/DDBJ whole genome shotgun (WGS) entry which is preliminary data.</text>
</comment>
<evidence type="ECO:0000259" key="2">
    <source>
        <dbReference type="Pfam" id="PF00266"/>
    </source>
</evidence>
<accession>A0A015K985</accession>
<dbReference type="AlphaFoldDB" id="A0A015K985"/>
<name>A0A015K985_RHIIW</name>
<evidence type="ECO:0000313" key="3">
    <source>
        <dbReference type="EMBL" id="EXX76105.1"/>
    </source>
</evidence>
<protein>
    <submittedName>
        <fullName evidence="3">Nfs1p</fullName>
    </submittedName>
</protein>
<dbReference type="PANTHER" id="PTHR43092">
    <property type="entry name" value="L-CYSTEINE DESULFHYDRASE"/>
    <property type="match status" value="1"/>
</dbReference>
<dbReference type="Gene3D" id="3.90.1150.10">
    <property type="entry name" value="Aspartate Aminotransferase, domain 1"/>
    <property type="match status" value="1"/>
</dbReference>
<dbReference type="SMR" id="A0A015K985"/>
<dbReference type="PANTHER" id="PTHR43092:SF2">
    <property type="entry name" value="HERCYNYLCYSTEINE SULFOXIDE LYASE"/>
    <property type="match status" value="1"/>
</dbReference>
<evidence type="ECO:0000313" key="4">
    <source>
        <dbReference type="Proteomes" id="UP000022910"/>
    </source>
</evidence>
<dbReference type="InterPro" id="IPR015424">
    <property type="entry name" value="PyrdxlP-dep_Trfase"/>
</dbReference>
<organism evidence="3 4">
    <name type="scientific">Rhizophagus irregularis (strain DAOM 197198w)</name>
    <name type="common">Glomus intraradices</name>
    <dbReference type="NCBI Taxonomy" id="1432141"/>
    <lineage>
        <taxon>Eukaryota</taxon>
        <taxon>Fungi</taxon>
        <taxon>Fungi incertae sedis</taxon>
        <taxon>Mucoromycota</taxon>
        <taxon>Glomeromycotina</taxon>
        <taxon>Glomeromycetes</taxon>
        <taxon>Glomerales</taxon>
        <taxon>Glomeraceae</taxon>
        <taxon>Rhizophagus</taxon>
    </lineage>
</organism>
<dbReference type="EMBL" id="JEMT01012318">
    <property type="protein sequence ID" value="EXX76105.1"/>
    <property type="molecule type" value="Genomic_DNA"/>
</dbReference>
<dbReference type="OMA" id="KELVQMC"/>
<evidence type="ECO:0000256" key="1">
    <source>
        <dbReference type="ARBA" id="ARBA00022898"/>
    </source>
</evidence>
<reference evidence="3 4" key="1">
    <citation type="submission" date="2014-02" db="EMBL/GenBank/DDBJ databases">
        <title>Single nucleus genome sequencing reveals high similarity among nuclei of an endomycorrhizal fungus.</title>
        <authorList>
            <person name="Lin K."/>
            <person name="Geurts R."/>
            <person name="Zhang Z."/>
            <person name="Limpens E."/>
            <person name="Saunders D.G."/>
            <person name="Mu D."/>
            <person name="Pang E."/>
            <person name="Cao H."/>
            <person name="Cha H."/>
            <person name="Lin T."/>
            <person name="Zhou Q."/>
            <person name="Shang Y."/>
            <person name="Li Y."/>
            <person name="Ivanov S."/>
            <person name="Sharma T."/>
            <person name="Velzen R.V."/>
            <person name="Ruijter N.D."/>
            <person name="Aanen D.K."/>
            <person name="Win J."/>
            <person name="Kamoun S."/>
            <person name="Bisseling T."/>
            <person name="Huang S."/>
        </authorList>
    </citation>
    <scope>NUCLEOTIDE SEQUENCE [LARGE SCALE GENOMIC DNA]</scope>
    <source>
        <strain evidence="4">DAOM197198w</strain>
    </source>
</reference>
<dbReference type="Proteomes" id="UP000022910">
    <property type="component" value="Unassembled WGS sequence"/>
</dbReference>
<gene>
    <name evidence="3" type="ORF">RirG_036160</name>
</gene>
<dbReference type="HOGENOM" id="CLU_003433_3_0_1"/>